<evidence type="ECO:0000256" key="4">
    <source>
        <dbReference type="ARBA" id="ARBA00048707"/>
    </source>
</evidence>
<dbReference type="GO" id="GO:0004045">
    <property type="term" value="F:peptidyl-tRNA hydrolase activity"/>
    <property type="evidence" value="ECO:0007669"/>
    <property type="project" value="UniProtKB-EC"/>
</dbReference>
<dbReference type="EMBL" id="JAQQBR010001832">
    <property type="protein sequence ID" value="KAK0167483.1"/>
    <property type="molecule type" value="Genomic_DNA"/>
</dbReference>
<dbReference type="EC" id="3.1.1.29" evidence="1"/>
<keyword evidence="2" id="KW-0378">Hydrolase</keyword>
<reference evidence="6" key="2">
    <citation type="submission" date="2023-03" db="EMBL/GenBank/DDBJ databases">
        <authorList>
            <person name="Inwood S.N."/>
            <person name="Skelly J.G."/>
            <person name="Guhlin J."/>
            <person name="Harrop T.W.R."/>
            <person name="Goldson S.G."/>
            <person name="Dearden P.K."/>
        </authorList>
    </citation>
    <scope>NUCLEOTIDE SEQUENCE</scope>
    <source>
        <strain evidence="6">Lincoln</strain>
        <tissue evidence="6">Whole body</tissue>
    </source>
</reference>
<keyword evidence="7" id="KW-1185">Reference proteome</keyword>
<dbReference type="Proteomes" id="UP001168972">
    <property type="component" value="Unassembled WGS sequence"/>
</dbReference>
<protein>
    <recommendedName>
        <fullName evidence="1">peptidyl-tRNA hydrolase</fullName>
        <ecNumber evidence="1">3.1.1.29</ecNumber>
    </recommendedName>
</protein>
<evidence type="ECO:0000256" key="5">
    <source>
        <dbReference type="SAM" id="Phobius"/>
    </source>
</evidence>
<dbReference type="InterPro" id="IPR023476">
    <property type="entry name" value="Pep_tRNA_hydro_II_dom_sf"/>
</dbReference>
<keyword evidence="5" id="KW-0472">Membrane</keyword>
<evidence type="ECO:0000313" key="7">
    <source>
        <dbReference type="Proteomes" id="UP001168972"/>
    </source>
</evidence>
<dbReference type="PANTHER" id="PTHR12649">
    <property type="entry name" value="PEPTIDYL-TRNA HYDROLASE 2"/>
    <property type="match status" value="1"/>
</dbReference>
<sequence length="170" mass="18431">MSLWNDLLDAVSEVKVGFFLAMMLGYGFFWLSKRSSKPPSTEDENLIISDGDKDDEYKMVLVIRNDLKMGKGKIAAQCAHAALANYKSARKYPKLLAAWEDCGQKKIAVKVDNVEELKSISKKAKAAGLISHIIQDAGHTQVAAGSQTVCGIGPGPGELIDKVTGHLKLL</sequence>
<organism evidence="6 7">
    <name type="scientific">Microctonus hyperodae</name>
    <name type="common">Parasitoid wasp</name>
    <dbReference type="NCBI Taxonomy" id="165561"/>
    <lineage>
        <taxon>Eukaryota</taxon>
        <taxon>Metazoa</taxon>
        <taxon>Ecdysozoa</taxon>
        <taxon>Arthropoda</taxon>
        <taxon>Hexapoda</taxon>
        <taxon>Insecta</taxon>
        <taxon>Pterygota</taxon>
        <taxon>Neoptera</taxon>
        <taxon>Endopterygota</taxon>
        <taxon>Hymenoptera</taxon>
        <taxon>Apocrita</taxon>
        <taxon>Ichneumonoidea</taxon>
        <taxon>Braconidae</taxon>
        <taxon>Euphorinae</taxon>
        <taxon>Microctonus</taxon>
    </lineage>
</organism>
<keyword evidence="5" id="KW-0812">Transmembrane</keyword>
<name>A0AA39KMZ6_MICHY</name>
<dbReference type="GO" id="GO:0005829">
    <property type="term" value="C:cytosol"/>
    <property type="evidence" value="ECO:0007669"/>
    <property type="project" value="TreeGrafter"/>
</dbReference>
<evidence type="ECO:0000256" key="2">
    <source>
        <dbReference type="ARBA" id="ARBA00022801"/>
    </source>
</evidence>
<dbReference type="Gene3D" id="3.40.1490.10">
    <property type="entry name" value="Bit1"/>
    <property type="match status" value="1"/>
</dbReference>
<evidence type="ECO:0000313" key="6">
    <source>
        <dbReference type="EMBL" id="KAK0167483.1"/>
    </source>
</evidence>
<comment type="catalytic activity">
    <reaction evidence="4">
        <text>an N-acyl-L-alpha-aminoacyl-tRNA + H2O = an N-acyl-L-amino acid + a tRNA + H(+)</text>
        <dbReference type="Rhea" id="RHEA:54448"/>
        <dbReference type="Rhea" id="RHEA-COMP:10123"/>
        <dbReference type="Rhea" id="RHEA-COMP:13883"/>
        <dbReference type="ChEBI" id="CHEBI:15377"/>
        <dbReference type="ChEBI" id="CHEBI:15378"/>
        <dbReference type="ChEBI" id="CHEBI:59874"/>
        <dbReference type="ChEBI" id="CHEBI:78442"/>
        <dbReference type="ChEBI" id="CHEBI:138191"/>
        <dbReference type="EC" id="3.1.1.29"/>
    </reaction>
</comment>
<reference evidence="6" key="1">
    <citation type="journal article" date="2023" name="bioRxiv">
        <title>Scaffold-level genome assemblies of two parasitoid biocontrol wasps reveal the parthenogenesis mechanism and an associated novel virus.</title>
        <authorList>
            <person name="Inwood S."/>
            <person name="Skelly J."/>
            <person name="Guhlin J."/>
            <person name="Harrop T."/>
            <person name="Goldson S."/>
            <person name="Dearden P."/>
        </authorList>
    </citation>
    <scope>NUCLEOTIDE SEQUENCE</scope>
    <source>
        <strain evidence="6">Lincoln</strain>
        <tissue evidence="6">Whole body</tissue>
    </source>
</reference>
<gene>
    <name evidence="6" type="ORF">PV327_004877</name>
</gene>
<dbReference type="NCBIfam" id="TIGR00283">
    <property type="entry name" value="arch_pth2"/>
    <property type="match status" value="1"/>
</dbReference>
<dbReference type="PANTHER" id="PTHR12649:SF11">
    <property type="entry name" value="PEPTIDYL-TRNA HYDROLASE 2, MITOCHONDRIAL"/>
    <property type="match status" value="1"/>
</dbReference>
<proteinExistence type="inferred from homology"/>
<dbReference type="AlphaFoldDB" id="A0AA39KMZ6"/>
<dbReference type="Pfam" id="PF01981">
    <property type="entry name" value="PTH2"/>
    <property type="match status" value="1"/>
</dbReference>
<dbReference type="InterPro" id="IPR002833">
    <property type="entry name" value="PTH2"/>
</dbReference>
<keyword evidence="5" id="KW-1133">Transmembrane helix</keyword>
<comment type="caution">
    <text evidence="6">The sequence shown here is derived from an EMBL/GenBank/DDBJ whole genome shotgun (WGS) entry which is preliminary data.</text>
</comment>
<dbReference type="NCBIfam" id="NF003314">
    <property type="entry name" value="PRK04322.1"/>
    <property type="match status" value="1"/>
</dbReference>
<evidence type="ECO:0000256" key="1">
    <source>
        <dbReference type="ARBA" id="ARBA00013260"/>
    </source>
</evidence>
<dbReference type="SUPFAM" id="SSF102462">
    <property type="entry name" value="Peptidyl-tRNA hydrolase II"/>
    <property type="match status" value="1"/>
</dbReference>
<dbReference type="CDD" id="cd02430">
    <property type="entry name" value="PTH2"/>
    <property type="match status" value="1"/>
</dbReference>
<comment type="similarity">
    <text evidence="3">Belongs to the PTH2 family.</text>
</comment>
<dbReference type="FunFam" id="3.40.1490.10:FF:000001">
    <property type="entry name" value="Peptidyl-tRNA hydrolase 2"/>
    <property type="match status" value="1"/>
</dbReference>
<evidence type="ECO:0000256" key="3">
    <source>
        <dbReference type="ARBA" id="ARBA00038050"/>
    </source>
</evidence>
<accession>A0AA39KMZ6</accession>
<feature type="transmembrane region" description="Helical" evidence="5">
    <location>
        <begin position="12"/>
        <end position="31"/>
    </location>
</feature>